<feature type="transmembrane region" description="Helical" evidence="1">
    <location>
        <begin position="251"/>
        <end position="274"/>
    </location>
</feature>
<feature type="transmembrane region" description="Helical" evidence="1">
    <location>
        <begin position="121"/>
        <end position="139"/>
    </location>
</feature>
<dbReference type="EMBL" id="JMQC01000008">
    <property type="protein sequence ID" value="KFM98535.1"/>
    <property type="molecule type" value="Genomic_DNA"/>
</dbReference>
<feature type="transmembrane region" description="Helical" evidence="1">
    <location>
        <begin position="376"/>
        <end position="391"/>
    </location>
</feature>
<feature type="transmembrane region" description="Helical" evidence="1">
    <location>
        <begin position="52"/>
        <end position="70"/>
    </location>
</feature>
<keyword evidence="1" id="KW-1133">Transmembrane helix</keyword>
<feature type="transmembrane region" description="Helical" evidence="1">
    <location>
        <begin position="169"/>
        <end position="188"/>
    </location>
</feature>
<protein>
    <submittedName>
        <fullName evidence="2">Putative membrane protein</fullName>
    </submittedName>
</protein>
<evidence type="ECO:0000256" key="1">
    <source>
        <dbReference type="SAM" id="Phobius"/>
    </source>
</evidence>
<feature type="transmembrane region" description="Helical" evidence="1">
    <location>
        <begin position="26"/>
        <end position="46"/>
    </location>
</feature>
<reference evidence="2 3" key="1">
    <citation type="submission" date="2014-04" db="EMBL/GenBank/DDBJ databases">
        <authorList>
            <person name="Bishop-Lilly K.A."/>
            <person name="Broomall S.M."/>
            <person name="Chain P.S."/>
            <person name="Chertkov O."/>
            <person name="Coyne S.R."/>
            <person name="Daligault H.E."/>
            <person name="Davenport K.W."/>
            <person name="Erkkila T."/>
            <person name="Frey K.G."/>
            <person name="Gibbons H.S."/>
            <person name="Gu W."/>
            <person name="Jaissle J."/>
            <person name="Johnson S.L."/>
            <person name="Koroleva G.I."/>
            <person name="Ladner J.T."/>
            <person name="Lo C.-C."/>
            <person name="Minogue T.D."/>
            <person name="Munk C."/>
            <person name="Palacios G.F."/>
            <person name="Redden C.L."/>
            <person name="Rosenzweig C.N."/>
            <person name="Scholz M.B."/>
            <person name="Teshima H."/>
            <person name="Xu Y."/>
        </authorList>
    </citation>
    <scope>NUCLEOTIDE SEQUENCE [LARGE SCALE GENOMIC DNA]</scope>
    <source>
        <strain evidence="2 3">BHP</strain>
    </source>
</reference>
<feature type="transmembrane region" description="Helical" evidence="1">
    <location>
        <begin position="350"/>
        <end position="369"/>
    </location>
</feature>
<accession>A0A090Z2A9</accession>
<gene>
    <name evidence="2" type="ORF">DJ93_218</name>
</gene>
<dbReference type="PATRIC" id="fig|1405.8.peg.386"/>
<feature type="transmembrane region" description="Helical" evidence="1">
    <location>
        <begin position="326"/>
        <end position="344"/>
    </location>
</feature>
<name>A0A090Z2A9_9BACI</name>
<sequence>MMVDSVYYLSLNKVRQYIRLIKKNKFNAFFFLLLLVFFLPLSVELFQAHENLVMKWFPIALFAYSLAKVFQNNPIMNIPFQIFEMKILSLNSLKLHIFLKTVASSLFIATVLLILKADFTPILFVALIANSLANYIGFIKYQIASIKLYSILSISILAILLSVQVSNSWPSILLFLAMVVHLILIKSFKYDYLYSYYRIMGTMFQGLINQDFSQIASAQNELLKNNKVSKHRIMENLYDSMFFTAKEVTRVLFNLKGLLNICIFTFIIGFISYFYIESQMVHLGLFITDLILIEAFLSKLNKTEFTTITTGFYLPIHLATIIKQKWMIQALIVLLSLITGFFIFGDMNPLAMLIVVPLIPLRNIIFNFTNSKPVKIAMYVFGAAIFGSLYFF</sequence>
<dbReference type="Proteomes" id="UP000029389">
    <property type="component" value="Unassembled WGS sequence"/>
</dbReference>
<proteinExistence type="predicted"/>
<keyword evidence="1" id="KW-0812">Transmembrane</keyword>
<feature type="transmembrane region" description="Helical" evidence="1">
    <location>
        <begin position="146"/>
        <end position="163"/>
    </location>
</feature>
<comment type="caution">
    <text evidence="2">The sequence shown here is derived from an EMBL/GenBank/DDBJ whole genome shotgun (WGS) entry which is preliminary data.</text>
</comment>
<feature type="transmembrane region" description="Helical" evidence="1">
    <location>
        <begin position="280"/>
        <end position="297"/>
    </location>
</feature>
<feature type="transmembrane region" description="Helical" evidence="1">
    <location>
        <begin position="95"/>
        <end position="115"/>
    </location>
</feature>
<dbReference type="RefSeq" id="WP_152569951.1">
    <property type="nucleotide sequence ID" value="NZ_JMQC01000008.1"/>
</dbReference>
<evidence type="ECO:0000313" key="2">
    <source>
        <dbReference type="EMBL" id="KFM98535.1"/>
    </source>
</evidence>
<keyword evidence="1" id="KW-0472">Membrane</keyword>
<organism evidence="2 3">
    <name type="scientific">Bacillus clarus</name>
    <dbReference type="NCBI Taxonomy" id="2338372"/>
    <lineage>
        <taxon>Bacteria</taxon>
        <taxon>Bacillati</taxon>
        <taxon>Bacillota</taxon>
        <taxon>Bacilli</taxon>
        <taxon>Bacillales</taxon>
        <taxon>Bacillaceae</taxon>
        <taxon>Bacillus</taxon>
        <taxon>Bacillus cereus group</taxon>
    </lineage>
</organism>
<evidence type="ECO:0000313" key="3">
    <source>
        <dbReference type="Proteomes" id="UP000029389"/>
    </source>
</evidence>
<dbReference type="AlphaFoldDB" id="A0A090Z2A9"/>